<dbReference type="PANTHER" id="PTHR30069">
    <property type="entry name" value="TONB-DEPENDENT OUTER MEMBRANE RECEPTOR"/>
    <property type="match status" value="1"/>
</dbReference>
<dbReference type="GO" id="GO:0009279">
    <property type="term" value="C:cell outer membrane"/>
    <property type="evidence" value="ECO:0007669"/>
    <property type="project" value="UniProtKB-SubCell"/>
</dbReference>
<dbReference type="Pfam" id="PF07715">
    <property type="entry name" value="Plug"/>
    <property type="match status" value="1"/>
</dbReference>
<evidence type="ECO:0000256" key="7">
    <source>
        <dbReference type="ARBA" id="ARBA00023237"/>
    </source>
</evidence>
<evidence type="ECO:0000313" key="13">
    <source>
        <dbReference type="EMBL" id="TCD03335.1"/>
    </source>
</evidence>
<dbReference type="GO" id="GO:0044718">
    <property type="term" value="P:siderophore transmembrane transport"/>
    <property type="evidence" value="ECO:0007669"/>
    <property type="project" value="TreeGrafter"/>
</dbReference>
<keyword evidence="5 9" id="KW-0798">TonB box</keyword>
<evidence type="ECO:0000256" key="6">
    <source>
        <dbReference type="ARBA" id="ARBA00023136"/>
    </source>
</evidence>
<dbReference type="AlphaFoldDB" id="A0A4R0NUY6"/>
<feature type="signal peptide" evidence="10">
    <location>
        <begin position="1"/>
        <end position="22"/>
    </location>
</feature>
<feature type="domain" description="TonB-dependent receptor-like beta-barrel" evidence="11">
    <location>
        <begin position="253"/>
        <end position="733"/>
    </location>
</feature>
<dbReference type="InterPro" id="IPR000531">
    <property type="entry name" value="Beta-barrel_TonB"/>
</dbReference>
<keyword evidence="3 8" id="KW-1134">Transmembrane beta strand</keyword>
<dbReference type="OrthoDB" id="9795928at2"/>
<keyword evidence="14" id="KW-1185">Reference proteome</keyword>
<keyword evidence="4 8" id="KW-0812">Transmembrane</keyword>
<dbReference type="PANTHER" id="PTHR30069:SF40">
    <property type="entry name" value="TONB-DEPENDENT RECEPTOR NMB0964-RELATED"/>
    <property type="match status" value="1"/>
</dbReference>
<keyword evidence="13" id="KW-0675">Receptor</keyword>
<organism evidence="13 14">
    <name type="scientific">Pedobacter psychroterrae</name>
    <dbReference type="NCBI Taxonomy" id="2530453"/>
    <lineage>
        <taxon>Bacteria</taxon>
        <taxon>Pseudomonadati</taxon>
        <taxon>Bacteroidota</taxon>
        <taxon>Sphingobacteriia</taxon>
        <taxon>Sphingobacteriales</taxon>
        <taxon>Sphingobacteriaceae</taxon>
        <taxon>Pedobacter</taxon>
    </lineage>
</organism>
<evidence type="ECO:0000256" key="3">
    <source>
        <dbReference type="ARBA" id="ARBA00022452"/>
    </source>
</evidence>
<dbReference type="SUPFAM" id="SSF56935">
    <property type="entry name" value="Porins"/>
    <property type="match status" value="1"/>
</dbReference>
<evidence type="ECO:0000256" key="2">
    <source>
        <dbReference type="ARBA" id="ARBA00022448"/>
    </source>
</evidence>
<dbReference type="Gene3D" id="2.40.170.20">
    <property type="entry name" value="TonB-dependent receptor, beta-barrel domain"/>
    <property type="match status" value="1"/>
</dbReference>
<dbReference type="SUPFAM" id="SSF49464">
    <property type="entry name" value="Carboxypeptidase regulatory domain-like"/>
    <property type="match status" value="1"/>
</dbReference>
<name>A0A4R0NUY6_9SPHI</name>
<dbReference type="InterPro" id="IPR008969">
    <property type="entry name" value="CarboxyPept-like_regulatory"/>
</dbReference>
<evidence type="ECO:0000256" key="10">
    <source>
        <dbReference type="SAM" id="SignalP"/>
    </source>
</evidence>
<dbReference type="Proteomes" id="UP000293347">
    <property type="component" value="Unassembled WGS sequence"/>
</dbReference>
<evidence type="ECO:0000256" key="4">
    <source>
        <dbReference type="ARBA" id="ARBA00022692"/>
    </source>
</evidence>
<keyword evidence="2 8" id="KW-0813">Transport</keyword>
<sequence>MKKIQFLLILLIQILFTANVFATKMAEFKGKVVDADSQTPLAGATIYINDLKTITSSNAEGEFILKNVPAKGRFLLEVRYVGYKTQAQTIDLAQPEGIIISLEPSIVESAEVVITGSPFSSDNKTNSLSVITIGKEKLVQSAGTNLIDAISRIPGISQVSTGGAISKPVIRGLGYNRVLTMVDGAREEAQQWGDEHGIEIDQFSASRIEILKGPASLLYGSDALGGVINVIDDLVPTPGEFKGDFITTYSTNSGLSASSLMLQGNNNGLVYRGRTSYKNAHGFQYKNATVPNSGFNEFNLNGMVGLNKSWGYSHLSFSRFHTNIGLVEEGPDNDGNYLDEAGAPVLAADAKDRTLGLPFQNINHYRAALNSNIILGKGQLKTTFAFQRNLRKEFEESTDEAGLNLDLNSYTYDLKYYLPNQGKWEPAIGVQGMYQNNINKGDEFLIPDYNSNSIGTFFYLKRNFKQGALNAGIRYDYKTINGKDLEFEGEEVFQSFDNQFSNVSGSLGFAFEIAKELVIKGNAGSGFRAPNIAELGAKGQHEGTFRYEIGNSKLKQETSLQFDLGLEYTTQNITFGLNAYANSIYNYIYPGNFNDETIAVEHEDGGSETLPVYRFVQTDAELIGAEASVDFHLIRSLHFENSFAYVRGINKANNQALPFIPAASINNELRFEPSIKGFENAFLKIGINNVFKQARFDSFETQTDGYTLLDAGLGISVNTKKSKLNIWATGQNLLNKQYYNHLSRYKLAGIYNSGRNVTFGISFPFL</sequence>
<dbReference type="InterPro" id="IPR039426">
    <property type="entry name" value="TonB-dep_rcpt-like"/>
</dbReference>
<dbReference type="InterPro" id="IPR037066">
    <property type="entry name" value="Plug_dom_sf"/>
</dbReference>
<accession>A0A4R0NUY6</accession>
<keyword evidence="7 8" id="KW-0998">Cell outer membrane</keyword>
<keyword evidence="10" id="KW-0732">Signal</keyword>
<evidence type="ECO:0000259" key="12">
    <source>
        <dbReference type="Pfam" id="PF07715"/>
    </source>
</evidence>
<protein>
    <submittedName>
        <fullName evidence="13">TonB-dependent receptor</fullName>
    </submittedName>
</protein>
<dbReference type="InterPro" id="IPR036942">
    <property type="entry name" value="Beta-barrel_TonB_sf"/>
</dbReference>
<evidence type="ECO:0000259" key="11">
    <source>
        <dbReference type="Pfam" id="PF00593"/>
    </source>
</evidence>
<evidence type="ECO:0000313" key="14">
    <source>
        <dbReference type="Proteomes" id="UP000293347"/>
    </source>
</evidence>
<comment type="subcellular location">
    <subcellularLocation>
        <location evidence="1 8">Cell outer membrane</location>
        <topology evidence="1 8">Multi-pass membrane protein</topology>
    </subcellularLocation>
</comment>
<dbReference type="EMBL" id="SJSL01000001">
    <property type="protein sequence ID" value="TCD03335.1"/>
    <property type="molecule type" value="Genomic_DNA"/>
</dbReference>
<dbReference type="GO" id="GO:0015344">
    <property type="term" value="F:siderophore uptake transmembrane transporter activity"/>
    <property type="evidence" value="ECO:0007669"/>
    <property type="project" value="TreeGrafter"/>
</dbReference>
<comment type="similarity">
    <text evidence="8 9">Belongs to the TonB-dependent receptor family.</text>
</comment>
<keyword evidence="6 8" id="KW-0472">Membrane</keyword>
<dbReference type="Pfam" id="PF00593">
    <property type="entry name" value="TonB_dep_Rec_b-barrel"/>
    <property type="match status" value="1"/>
</dbReference>
<feature type="domain" description="TonB-dependent receptor plug" evidence="12">
    <location>
        <begin position="125"/>
        <end position="227"/>
    </location>
</feature>
<proteinExistence type="inferred from homology"/>
<dbReference type="Gene3D" id="2.60.40.1120">
    <property type="entry name" value="Carboxypeptidase-like, regulatory domain"/>
    <property type="match status" value="1"/>
</dbReference>
<dbReference type="PROSITE" id="PS52016">
    <property type="entry name" value="TONB_DEPENDENT_REC_3"/>
    <property type="match status" value="1"/>
</dbReference>
<evidence type="ECO:0000256" key="9">
    <source>
        <dbReference type="RuleBase" id="RU003357"/>
    </source>
</evidence>
<gene>
    <name evidence="13" type="ORF">EZ437_05020</name>
</gene>
<evidence type="ECO:0000256" key="8">
    <source>
        <dbReference type="PROSITE-ProRule" id="PRU01360"/>
    </source>
</evidence>
<reference evidence="13 14" key="1">
    <citation type="submission" date="2019-02" db="EMBL/GenBank/DDBJ databases">
        <title>Pedobacter sp. RP-1-14 sp. nov., isolated from Arctic soil.</title>
        <authorList>
            <person name="Dahal R.H."/>
        </authorList>
    </citation>
    <scope>NUCLEOTIDE SEQUENCE [LARGE SCALE GENOMIC DNA]</scope>
    <source>
        <strain evidence="13 14">RP-1-14</strain>
    </source>
</reference>
<evidence type="ECO:0000256" key="1">
    <source>
        <dbReference type="ARBA" id="ARBA00004571"/>
    </source>
</evidence>
<dbReference type="RefSeq" id="WP_131593850.1">
    <property type="nucleotide sequence ID" value="NZ_SJSL01000001.1"/>
</dbReference>
<comment type="caution">
    <text evidence="13">The sequence shown here is derived from an EMBL/GenBank/DDBJ whole genome shotgun (WGS) entry which is preliminary data.</text>
</comment>
<dbReference type="Pfam" id="PF13715">
    <property type="entry name" value="CarbopepD_reg_2"/>
    <property type="match status" value="1"/>
</dbReference>
<dbReference type="InterPro" id="IPR012910">
    <property type="entry name" value="Plug_dom"/>
</dbReference>
<feature type="chain" id="PRO_5020679265" evidence="10">
    <location>
        <begin position="23"/>
        <end position="766"/>
    </location>
</feature>
<evidence type="ECO:0000256" key="5">
    <source>
        <dbReference type="ARBA" id="ARBA00023077"/>
    </source>
</evidence>
<dbReference type="Gene3D" id="2.170.130.10">
    <property type="entry name" value="TonB-dependent receptor, plug domain"/>
    <property type="match status" value="1"/>
</dbReference>